<dbReference type="InterPro" id="IPR019080">
    <property type="entry name" value="YqaJ_viral_recombinase"/>
</dbReference>
<dbReference type="PROSITE" id="PS50966">
    <property type="entry name" value="ZF_SWIM"/>
    <property type="match status" value="1"/>
</dbReference>
<evidence type="ECO:0000313" key="4">
    <source>
        <dbReference type="RefSeq" id="XP_030752303.1"/>
    </source>
</evidence>
<dbReference type="PANTHER" id="PTHR47526:SF3">
    <property type="entry name" value="PHD-TYPE DOMAIN-CONTAINING PROTEIN"/>
    <property type="match status" value="1"/>
</dbReference>
<name>A0A6J2XLB1_SITOR</name>
<dbReference type="Pfam" id="PF04434">
    <property type="entry name" value="SWIM"/>
    <property type="match status" value="1"/>
</dbReference>
<dbReference type="GO" id="GO:0008270">
    <property type="term" value="F:zinc ion binding"/>
    <property type="evidence" value="ECO:0007669"/>
    <property type="project" value="UniProtKB-KW"/>
</dbReference>
<keyword evidence="1" id="KW-0863">Zinc-finger</keyword>
<accession>A0A6J2XLB1</accession>
<keyword evidence="1" id="KW-0479">Metal-binding</keyword>
<protein>
    <submittedName>
        <fullName evidence="4">Uncharacterized protein LOC115879549</fullName>
    </submittedName>
</protein>
<dbReference type="PANTHER" id="PTHR47526">
    <property type="entry name" value="ATP-DEPENDENT DNA HELICASE"/>
    <property type="match status" value="1"/>
</dbReference>
<dbReference type="InterPro" id="IPR011604">
    <property type="entry name" value="PDDEXK-like_dom_sf"/>
</dbReference>
<reference evidence="4" key="1">
    <citation type="submission" date="2025-08" db="UniProtKB">
        <authorList>
            <consortium name="RefSeq"/>
        </authorList>
    </citation>
    <scope>IDENTIFICATION</scope>
    <source>
        <tissue evidence="4">Gonads</tissue>
    </source>
</reference>
<dbReference type="OrthoDB" id="8061615at2759"/>
<feature type="domain" description="SWIM-type" evidence="2">
    <location>
        <begin position="62"/>
        <end position="100"/>
    </location>
</feature>
<proteinExistence type="predicted"/>
<dbReference type="InterPro" id="IPR011335">
    <property type="entry name" value="Restrct_endonuc-II-like"/>
</dbReference>
<gene>
    <name evidence="4" type="primary">LOC115879549</name>
</gene>
<dbReference type="RefSeq" id="XP_030752303.1">
    <property type="nucleotide sequence ID" value="XM_030896443.1"/>
</dbReference>
<dbReference type="Pfam" id="PF09588">
    <property type="entry name" value="YqaJ"/>
    <property type="match status" value="1"/>
</dbReference>
<dbReference type="GeneID" id="115879549"/>
<dbReference type="InParanoid" id="A0A6J2XLB1"/>
<organism evidence="3 4">
    <name type="scientific">Sitophilus oryzae</name>
    <name type="common">Rice weevil</name>
    <name type="synonym">Curculio oryzae</name>
    <dbReference type="NCBI Taxonomy" id="7048"/>
    <lineage>
        <taxon>Eukaryota</taxon>
        <taxon>Metazoa</taxon>
        <taxon>Ecdysozoa</taxon>
        <taxon>Arthropoda</taxon>
        <taxon>Hexapoda</taxon>
        <taxon>Insecta</taxon>
        <taxon>Pterygota</taxon>
        <taxon>Neoptera</taxon>
        <taxon>Endopterygota</taxon>
        <taxon>Coleoptera</taxon>
        <taxon>Polyphaga</taxon>
        <taxon>Cucujiformia</taxon>
        <taxon>Curculionidae</taxon>
        <taxon>Dryophthorinae</taxon>
        <taxon>Sitophilus</taxon>
    </lineage>
</organism>
<dbReference type="GO" id="GO:0006281">
    <property type="term" value="P:DNA repair"/>
    <property type="evidence" value="ECO:0007669"/>
    <property type="project" value="UniProtKB-ARBA"/>
</dbReference>
<dbReference type="Gene3D" id="3.90.320.10">
    <property type="match status" value="1"/>
</dbReference>
<keyword evidence="3" id="KW-1185">Reference proteome</keyword>
<evidence type="ECO:0000313" key="3">
    <source>
        <dbReference type="Proteomes" id="UP000504635"/>
    </source>
</evidence>
<sequence length="349" mass="39587">MPKIEVTLSDIIEYIGNRSRPLKEGEALLKAGHVILCGLEGSNSKMIKSLCLQTSDLTTRPHEITITLNCDVKQWSCSCSCKAGMSGFCKHIIATLIYVNRNEDLEVVSCTDLEQKWGKEKKGVQETYKPEPFKEFCHPVVKNKYVFSSSSEVDRENFALLSTGVPDSALTRFLGRSTNPSTTLALHSHFVTLVKVALAHAENSKWLKHLKNQIEISTYNLQDCCQEIVNVLSSCNVLEVATKYEQGSSSWSEERKLRITGSTCYSIFTFKKEDEWENKAKKLFFPKHFTNKFVEHGRRYEKEALEAFKKECEDEIVTPGLVVSTTFPWLGFSPDGVVFENDTPRHYSK</sequence>
<evidence type="ECO:0000259" key="2">
    <source>
        <dbReference type="PROSITE" id="PS50966"/>
    </source>
</evidence>
<dbReference type="KEGG" id="soy:115879549"/>
<dbReference type="SUPFAM" id="SSF52980">
    <property type="entry name" value="Restriction endonuclease-like"/>
    <property type="match status" value="1"/>
</dbReference>
<keyword evidence="1" id="KW-0862">Zinc</keyword>
<evidence type="ECO:0000256" key="1">
    <source>
        <dbReference type="PROSITE-ProRule" id="PRU00325"/>
    </source>
</evidence>
<dbReference type="InterPro" id="IPR007527">
    <property type="entry name" value="Znf_SWIM"/>
</dbReference>
<dbReference type="Proteomes" id="UP000504635">
    <property type="component" value="Unplaced"/>
</dbReference>
<dbReference type="AlphaFoldDB" id="A0A6J2XLB1"/>